<proteinExistence type="predicted"/>
<keyword evidence="3" id="KW-1185">Reference proteome</keyword>
<dbReference type="Proteomes" id="UP001156670">
    <property type="component" value="Unassembled WGS sequence"/>
</dbReference>
<feature type="chain" id="PRO_5046418180" evidence="1">
    <location>
        <begin position="22"/>
        <end position="147"/>
    </location>
</feature>
<keyword evidence="1" id="KW-0732">Signal</keyword>
<comment type="caution">
    <text evidence="2">The sequence shown here is derived from an EMBL/GenBank/DDBJ whole genome shotgun (WGS) entry which is preliminary data.</text>
</comment>
<organism evidence="2 3">
    <name type="scientific">Dyella acidisoli</name>
    <dbReference type="NCBI Taxonomy" id="1867834"/>
    <lineage>
        <taxon>Bacteria</taxon>
        <taxon>Pseudomonadati</taxon>
        <taxon>Pseudomonadota</taxon>
        <taxon>Gammaproteobacteria</taxon>
        <taxon>Lysobacterales</taxon>
        <taxon>Rhodanobacteraceae</taxon>
        <taxon>Dyella</taxon>
    </lineage>
</organism>
<sequence>MKFKTTLLAAGLLLLSNAAQAGSYSDALSACLVGKSTMDDHVVLVQWMFAAMSKHPAIASMANVPDDKVEAANARMAELFMRLMTVTCRDEAKAAYKNEGSFAFNQAFQALGQEAGKEIFMDPNVMKDMATMSKFVDHKKLADLVGP</sequence>
<dbReference type="RefSeq" id="WP_284318847.1">
    <property type="nucleotide sequence ID" value="NZ_BSOB01000001.1"/>
</dbReference>
<evidence type="ECO:0000313" key="3">
    <source>
        <dbReference type="Proteomes" id="UP001156670"/>
    </source>
</evidence>
<gene>
    <name evidence="2" type="ORF">GCM10007901_00170</name>
</gene>
<evidence type="ECO:0000313" key="2">
    <source>
        <dbReference type="EMBL" id="GLQ91067.1"/>
    </source>
</evidence>
<reference evidence="3" key="1">
    <citation type="journal article" date="2019" name="Int. J. Syst. Evol. Microbiol.">
        <title>The Global Catalogue of Microorganisms (GCM) 10K type strain sequencing project: providing services to taxonomists for standard genome sequencing and annotation.</title>
        <authorList>
            <consortium name="The Broad Institute Genomics Platform"/>
            <consortium name="The Broad Institute Genome Sequencing Center for Infectious Disease"/>
            <person name="Wu L."/>
            <person name="Ma J."/>
        </authorList>
    </citation>
    <scope>NUCLEOTIDE SEQUENCE [LARGE SCALE GENOMIC DNA]</scope>
    <source>
        <strain evidence="3">NBRC 111980</strain>
    </source>
</reference>
<protein>
    <submittedName>
        <fullName evidence="2">Uncharacterized protein</fullName>
    </submittedName>
</protein>
<name>A0ABQ5XJD9_9GAMM</name>
<dbReference type="EMBL" id="BSOB01000001">
    <property type="protein sequence ID" value="GLQ91067.1"/>
    <property type="molecule type" value="Genomic_DNA"/>
</dbReference>
<accession>A0ABQ5XJD9</accession>
<feature type="signal peptide" evidence="1">
    <location>
        <begin position="1"/>
        <end position="21"/>
    </location>
</feature>
<evidence type="ECO:0000256" key="1">
    <source>
        <dbReference type="SAM" id="SignalP"/>
    </source>
</evidence>